<protein>
    <submittedName>
        <fullName evidence="4">Uncharacterized protein</fullName>
    </submittedName>
</protein>
<dbReference type="InterPro" id="IPR016193">
    <property type="entry name" value="Cytidine_deaminase-like"/>
</dbReference>
<keyword evidence="1" id="KW-0479">Metal-binding</keyword>
<dbReference type="Proteomes" id="UP001233999">
    <property type="component" value="Unassembled WGS sequence"/>
</dbReference>
<keyword evidence="5" id="KW-1185">Reference proteome</keyword>
<dbReference type="EMBL" id="JASPKZ010008879">
    <property type="protein sequence ID" value="KAJ9578442.1"/>
    <property type="molecule type" value="Genomic_DNA"/>
</dbReference>
<dbReference type="GO" id="GO:0008270">
    <property type="term" value="F:zinc ion binding"/>
    <property type="evidence" value="ECO:0007669"/>
    <property type="project" value="InterPro"/>
</dbReference>
<evidence type="ECO:0000313" key="4">
    <source>
        <dbReference type="EMBL" id="KAJ9578442.1"/>
    </source>
</evidence>
<proteinExistence type="predicted"/>
<dbReference type="PROSITE" id="PS00903">
    <property type="entry name" value="CYT_DCMP_DEAMINASES_1"/>
    <property type="match status" value="2"/>
</dbReference>
<keyword evidence="3" id="KW-0472">Membrane</keyword>
<dbReference type="PANTHER" id="PTHR13857">
    <property type="entry name" value="MRNA EDITING ENZYME"/>
    <property type="match status" value="1"/>
</dbReference>
<dbReference type="GO" id="GO:0016554">
    <property type="term" value="P:cytidine to uridine editing"/>
    <property type="evidence" value="ECO:0007669"/>
    <property type="project" value="TreeGrafter"/>
</dbReference>
<name>A0AAD8E6K8_DIPPU</name>
<gene>
    <name evidence="4" type="ORF">L9F63_005362</name>
</gene>
<evidence type="ECO:0000256" key="2">
    <source>
        <dbReference type="ARBA" id="ARBA00022801"/>
    </source>
</evidence>
<keyword evidence="2" id="KW-0378">Hydrolase</keyword>
<dbReference type="GO" id="GO:0005634">
    <property type="term" value="C:nucleus"/>
    <property type="evidence" value="ECO:0007669"/>
    <property type="project" value="TreeGrafter"/>
</dbReference>
<dbReference type="GO" id="GO:0004126">
    <property type="term" value="F:cytidine deaminase activity"/>
    <property type="evidence" value="ECO:0007669"/>
    <property type="project" value="TreeGrafter"/>
</dbReference>
<dbReference type="AlphaFoldDB" id="A0AAD8E6K8"/>
<keyword evidence="3" id="KW-1133">Transmembrane helix</keyword>
<evidence type="ECO:0000256" key="1">
    <source>
        <dbReference type="ARBA" id="ARBA00022723"/>
    </source>
</evidence>
<dbReference type="Pfam" id="PF18750">
    <property type="entry name" value="SNAD4"/>
    <property type="match status" value="2"/>
</dbReference>
<dbReference type="Gene3D" id="3.40.140.10">
    <property type="entry name" value="Cytidine Deaminase, domain 2"/>
    <property type="match status" value="2"/>
</dbReference>
<evidence type="ECO:0000256" key="3">
    <source>
        <dbReference type="SAM" id="Phobius"/>
    </source>
</evidence>
<dbReference type="GO" id="GO:0003723">
    <property type="term" value="F:RNA binding"/>
    <property type="evidence" value="ECO:0007669"/>
    <property type="project" value="TreeGrafter"/>
</dbReference>
<dbReference type="InterPro" id="IPR050610">
    <property type="entry name" value="APOBEC_Cyt_Deaminase"/>
</dbReference>
<comment type="caution">
    <text evidence="4">The sequence shown here is derived from an EMBL/GenBank/DDBJ whole genome shotgun (WGS) entry which is preliminary data.</text>
</comment>
<reference evidence="4" key="2">
    <citation type="submission" date="2023-05" db="EMBL/GenBank/DDBJ databases">
        <authorList>
            <person name="Fouks B."/>
        </authorList>
    </citation>
    <scope>NUCLEOTIDE SEQUENCE</scope>
    <source>
        <strain evidence="4">Stay&amp;Tobe</strain>
        <tissue evidence="4">Testes</tissue>
    </source>
</reference>
<feature type="transmembrane region" description="Helical" evidence="3">
    <location>
        <begin position="499"/>
        <end position="517"/>
    </location>
</feature>
<reference evidence="4" key="1">
    <citation type="journal article" date="2023" name="IScience">
        <title>Live-bearing cockroach genome reveals convergent evolutionary mechanisms linked to viviparity in insects and beyond.</title>
        <authorList>
            <person name="Fouks B."/>
            <person name="Harrison M.C."/>
            <person name="Mikhailova A.A."/>
            <person name="Marchal E."/>
            <person name="English S."/>
            <person name="Carruthers M."/>
            <person name="Jennings E.C."/>
            <person name="Chiamaka E.L."/>
            <person name="Frigard R.A."/>
            <person name="Pippel M."/>
            <person name="Attardo G.M."/>
            <person name="Benoit J.B."/>
            <person name="Bornberg-Bauer E."/>
            <person name="Tobe S.S."/>
        </authorList>
    </citation>
    <scope>NUCLEOTIDE SEQUENCE</scope>
    <source>
        <strain evidence="4">Stay&amp;Tobe</strain>
    </source>
</reference>
<dbReference type="SUPFAM" id="SSF53927">
    <property type="entry name" value="Cytidine deaminase-like"/>
    <property type="match status" value="1"/>
</dbReference>
<feature type="non-terminal residue" evidence="4">
    <location>
        <position position="520"/>
    </location>
</feature>
<accession>A0AAD8E6K8</accession>
<dbReference type="InterPro" id="IPR016192">
    <property type="entry name" value="APOBEC/CMP_deaminase_Zn-bd"/>
</dbReference>
<organism evidence="4 5">
    <name type="scientific">Diploptera punctata</name>
    <name type="common">Pacific beetle cockroach</name>
    <dbReference type="NCBI Taxonomy" id="6984"/>
    <lineage>
        <taxon>Eukaryota</taxon>
        <taxon>Metazoa</taxon>
        <taxon>Ecdysozoa</taxon>
        <taxon>Arthropoda</taxon>
        <taxon>Hexapoda</taxon>
        <taxon>Insecta</taxon>
        <taxon>Pterygota</taxon>
        <taxon>Neoptera</taxon>
        <taxon>Polyneoptera</taxon>
        <taxon>Dictyoptera</taxon>
        <taxon>Blattodea</taxon>
        <taxon>Blaberoidea</taxon>
        <taxon>Blaberidae</taxon>
        <taxon>Diplopterinae</taxon>
        <taxon>Diploptera</taxon>
    </lineage>
</organism>
<feature type="transmembrane region" description="Helical" evidence="3">
    <location>
        <begin position="242"/>
        <end position="260"/>
    </location>
</feature>
<evidence type="ECO:0000313" key="5">
    <source>
        <dbReference type="Proteomes" id="UP001233999"/>
    </source>
</evidence>
<sequence length="520" mass="61256">YYKLELTFEKEFMEQSSPGGNNGQTSVHAEEHVLDTVRSLELSNNSRCIRLELYSCFSPCSNCCKLITNFMSNHPNCEVYIAFTCVYKPQDDKNNEALGKLNMLSKVKLLDVFTVYEWCLLRERGILNLSREGLKQMMSWDIYWRRVLKDVLSPYIVVVKCLNSTDYSTNQNSNWDTDFSEDIAFDGIGMNNREDDQYLQMPFNQGRLINELRTKNRDEYFLIKVDPEKAKLYEDKNRNMKGILLFISALVFAWICIPWLRIIKRTVHAEELVLDTVTKLENSRNSCCIRLELYSCFSPCTNCCKLITNFMSKHPNCEVYIAFTCVYQQQDEQNMQALAQLNMHNKVKLLDIFTTYEWCLLRERGILILSRAALELMLSCDIYWRTILKDLLLKEMADRPTPQMDVNPSLWYIERGRRVVSNRYPVEYFVKESYVPTEDIVVDGIRMINRRSKQFLEMQENQSGVINEARTKNREEYFLTNVDPEKAKMYEDKSRKMEGIILFIIIALVLTWIWYTYSSS</sequence>
<dbReference type="GO" id="GO:0005737">
    <property type="term" value="C:cytoplasm"/>
    <property type="evidence" value="ECO:0007669"/>
    <property type="project" value="TreeGrafter"/>
</dbReference>
<keyword evidence="3" id="KW-0812">Transmembrane</keyword>